<keyword evidence="6 7" id="KW-0472">Membrane</keyword>
<evidence type="ECO:0000256" key="5">
    <source>
        <dbReference type="ARBA" id="ARBA00022989"/>
    </source>
</evidence>
<comment type="similarity">
    <text evidence="2">Belongs to the peptidase S54 family.</text>
</comment>
<name>M5G005_DACPD</name>
<feature type="transmembrane region" description="Helical" evidence="7">
    <location>
        <begin position="244"/>
        <end position="265"/>
    </location>
</feature>
<feature type="transmembrane region" description="Helical" evidence="7">
    <location>
        <begin position="203"/>
        <end position="224"/>
    </location>
</feature>
<feature type="transmembrane region" description="Helical" evidence="7">
    <location>
        <begin position="50"/>
        <end position="71"/>
    </location>
</feature>
<accession>M5G005</accession>
<dbReference type="STRING" id="1858805.M5G005"/>
<dbReference type="InterPro" id="IPR035952">
    <property type="entry name" value="Rhomboid-like_sf"/>
</dbReference>
<dbReference type="EMBL" id="JH795859">
    <property type="protein sequence ID" value="EJU03596.1"/>
    <property type="molecule type" value="Genomic_DNA"/>
</dbReference>
<dbReference type="OMA" id="RSFMHHP"/>
<keyword evidence="3 7" id="KW-0812">Transmembrane</keyword>
<dbReference type="GeneID" id="63690819"/>
<reference evidence="9 10" key="1">
    <citation type="journal article" date="2012" name="Science">
        <title>The Paleozoic origin of enzymatic lignin decomposition reconstructed from 31 fungal genomes.</title>
        <authorList>
            <person name="Floudas D."/>
            <person name="Binder M."/>
            <person name="Riley R."/>
            <person name="Barry K."/>
            <person name="Blanchette R.A."/>
            <person name="Henrissat B."/>
            <person name="Martinez A.T."/>
            <person name="Otillar R."/>
            <person name="Spatafora J.W."/>
            <person name="Yadav J.S."/>
            <person name="Aerts A."/>
            <person name="Benoit I."/>
            <person name="Boyd A."/>
            <person name="Carlson A."/>
            <person name="Copeland A."/>
            <person name="Coutinho P.M."/>
            <person name="de Vries R.P."/>
            <person name="Ferreira P."/>
            <person name="Findley K."/>
            <person name="Foster B."/>
            <person name="Gaskell J."/>
            <person name="Glotzer D."/>
            <person name="Gorecki P."/>
            <person name="Heitman J."/>
            <person name="Hesse C."/>
            <person name="Hori C."/>
            <person name="Igarashi K."/>
            <person name="Jurgens J.A."/>
            <person name="Kallen N."/>
            <person name="Kersten P."/>
            <person name="Kohler A."/>
            <person name="Kuees U."/>
            <person name="Kumar T.K.A."/>
            <person name="Kuo A."/>
            <person name="LaButti K."/>
            <person name="Larrondo L.F."/>
            <person name="Lindquist E."/>
            <person name="Ling A."/>
            <person name="Lombard V."/>
            <person name="Lucas S."/>
            <person name="Lundell T."/>
            <person name="Martin R."/>
            <person name="McLaughlin D.J."/>
            <person name="Morgenstern I."/>
            <person name="Morin E."/>
            <person name="Murat C."/>
            <person name="Nagy L.G."/>
            <person name="Nolan M."/>
            <person name="Ohm R.A."/>
            <person name="Patyshakuliyeva A."/>
            <person name="Rokas A."/>
            <person name="Ruiz-Duenas F.J."/>
            <person name="Sabat G."/>
            <person name="Salamov A."/>
            <person name="Samejima M."/>
            <person name="Schmutz J."/>
            <person name="Slot J.C."/>
            <person name="St John F."/>
            <person name="Stenlid J."/>
            <person name="Sun H."/>
            <person name="Sun S."/>
            <person name="Syed K."/>
            <person name="Tsang A."/>
            <person name="Wiebenga A."/>
            <person name="Young D."/>
            <person name="Pisabarro A."/>
            <person name="Eastwood D.C."/>
            <person name="Martin F."/>
            <person name="Cullen D."/>
            <person name="Grigoriev I.V."/>
            <person name="Hibbett D.S."/>
        </authorList>
    </citation>
    <scope>NUCLEOTIDE SEQUENCE [LARGE SCALE GENOMIC DNA]</scope>
    <source>
        <strain evidence="9 10">DJM-731 SS1</strain>
    </source>
</reference>
<dbReference type="InterPro" id="IPR022764">
    <property type="entry name" value="Peptidase_S54_rhomboid_dom"/>
</dbReference>
<feature type="transmembrane region" description="Helical" evidence="7">
    <location>
        <begin position="286"/>
        <end position="310"/>
    </location>
</feature>
<evidence type="ECO:0000256" key="7">
    <source>
        <dbReference type="SAM" id="Phobius"/>
    </source>
</evidence>
<gene>
    <name evidence="9" type="ORF">DACRYDRAFT_64551</name>
</gene>
<evidence type="ECO:0000256" key="2">
    <source>
        <dbReference type="ARBA" id="ARBA00009045"/>
    </source>
</evidence>
<evidence type="ECO:0000259" key="8">
    <source>
        <dbReference type="Pfam" id="PF01694"/>
    </source>
</evidence>
<dbReference type="Gene3D" id="1.20.1540.10">
    <property type="entry name" value="Rhomboid-like"/>
    <property type="match status" value="1"/>
</dbReference>
<dbReference type="Proteomes" id="UP000030653">
    <property type="component" value="Unassembled WGS sequence"/>
</dbReference>
<dbReference type="RefSeq" id="XP_040630490.1">
    <property type="nucleotide sequence ID" value="XM_040775757.1"/>
</dbReference>
<keyword evidence="4" id="KW-0378">Hydrolase</keyword>
<dbReference type="GO" id="GO:0006465">
    <property type="term" value="P:signal peptide processing"/>
    <property type="evidence" value="ECO:0007669"/>
    <property type="project" value="TreeGrafter"/>
</dbReference>
<evidence type="ECO:0000256" key="4">
    <source>
        <dbReference type="ARBA" id="ARBA00022801"/>
    </source>
</evidence>
<sequence>MSRFGSSLPVCARIRPAYQSWTRFAPRRFNYTLRGGDPSESFVANVRPVFWRPILFSVGVGVGTYGLAAYYTNEDTRKWAKSLSKDAWWRTGGPSGQEMQRARKIALHRYLTDELKGMVDSTKHWPTTIRVYAQRAWITFAEMVLNSSDGRRAAASIVCLNAAIFMGWQIPILRHFMASHFLHSPLSGKSYTLLTSAFSHQGLVHMGFNMFALVSFGSAAFDWLGTQQAHVERQPESTYFYHAFSFYVLGGLFSSLLSHVVAARFRFPRMVAALTAGNMTGATNGALTSILPSLGASGAIYATVTLSALALPEATVSFILLPWVQVPISAGVGSLVLLDVIGVMRGWRTFDHWAHLGGAAFGVFYYYYGPELWNWTRRRLAQAMYRTKP</sequence>
<evidence type="ECO:0000256" key="3">
    <source>
        <dbReference type="ARBA" id="ARBA00022692"/>
    </source>
</evidence>
<dbReference type="InterPro" id="IPR050925">
    <property type="entry name" value="Rhomboid_protease_S54"/>
</dbReference>
<dbReference type="PANTHER" id="PTHR43731">
    <property type="entry name" value="RHOMBOID PROTEASE"/>
    <property type="match status" value="1"/>
</dbReference>
<comment type="subcellular location">
    <subcellularLocation>
        <location evidence="1">Membrane</location>
        <topology evidence="1">Multi-pass membrane protein</topology>
    </subcellularLocation>
</comment>
<feature type="transmembrane region" description="Helical" evidence="7">
    <location>
        <begin position="350"/>
        <end position="368"/>
    </location>
</feature>
<dbReference type="OrthoDB" id="10260614at2759"/>
<evidence type="ECO:0000256" key="6">
    <source>
        <dbReference type="ARBA" id="ARBA00023136"/>
    </source>
</evidence>
<dbReference type="GO" id="GO:0004252">
    <property type="term" value="F:serine-type endopeptidase activity"/>
    <property type="evidence" value="ECO:0007669"/>
    <property type="project" value="InterPro"/>
</dbReference>
<evidence type="ECO:0000313" key="10">
    <source>
        <dbReference type="Proteomes" id="UP000030653"/>
    </source>
</evidence>
<dbReference type="SUPFAM" id="SSF144091">
    <property type="entry name" value="Rhomboid-like"/>
    <property type="match status" value="1"/>
</dbReference>
<dbReference type="PANTHER" id="PTHR43731:SF14">
    <property type="entry name" value="PRESENILIN-ASSOCIATED RHOMBOID-LIKE PROTEIN, MITOCHONDRIAL"/>
    <property type="match status" value="1"/>
</dbReference>
<evidence type="ECO:0000313" key="9">
    <source>
        <dbReference type="EMBL" id="EJU03596.1"/>
    </source>
</evidence>
<dbReference type="Pfam" id="PF01694">
    <property type="entry name" value="Rhomboid"/>
    <property type="match status" value="1"/>
</dbReference>
<dbReference type="HOGENOM" id="CLU_034022_1_0_1"/>
<organism evidence="9 10">
    <name type="scientific">Dacryopinax primogenitus (strain DJM 731)</name>
    <name type="common">Brown rot fungus</name>
    <dbReference type="NCBI Taxonomy" id="1858805"/>
    <lineage>
        <taxon>Eukaryota</taxon>
        <taxon>Fungi</taxon>
        <taxon>Dikarya</taxon>
        <taxon>Basidiomycota</taxon>
        <taxon>Agaricomycotina</taxon>
        <taxon>Dacrymycetes</taxon>
        <taxon>Dacrymycetales</taxon>
        <taxon>Dacrymycetaceae</taxon>
        <taxon>Dacryopinax</taxon>
    </lineage>
</organism>
<proteinExistence type="inferred from homology"/>
<protein>
    <recommendedName>
        <fullName evidence="8">Peptidase S54 rhomboid domain-containing protein</fullName>
    </recommendedName>
</protein>
<dbReference type="AlphaFoldDB" id="M5G005"/>
<keyword evidence="5 7" id="KW-1133">Transmembrane helix</keyword>
<evidence type="ECO:0000256" key="1">
    <source>
        <dbReference type="ARBA" id="ARBA00004141"/>
    </source>
</evidence>
<dbReference type="GO" id="GO:0016020">
    <property type="term" value="C:membrane"/>
    <property type="evidence" value="ECO:0007669"/>
    <property type="project" value="UniProtKB-SubCell"/>
</dbReference>
<feature type="transmembrane region" description="Helical" evidence="7">
    <location>
        <begin position="316"/>
        <end position="338"/>
    </location>
</feature>
<keyword evidence="10" id="KW-1185">Reference proteome</keyword>
<feature type="domain" description="Peptidase S54 rhomboid" evidence="8">
    <location>
        <begin position="189"/>
        <end position="368"/>
    </location>
</feature>